<evidence type="ECO:0000256" key="3">
    <source>
        <dbReference type="ARBA" id="ARBA00023163"/>
    </source>
</evidence>
<proteinExistence type="predicted"/>
<dbReference type="GO" id="GO:0003700">
    <property type="term" value="F:DNA-binding transcription factor activity"/>
    <property type="evidence" value="ECO:0007669"/>
    <property type="project" value="InterPro"/>
</dbReference>
<evidence type="ECO:0000256" key="1">
    <source>
        <dbReference type="ARBA" id="ARBA00023015"/>
    </source>
</evidence>
<evidence type="ECO:0000313" key="6">
    <source>
        <dbReference type="EMBL" id="GCD98490.1"/>
    </source>
</evidence>
<feature type="compositionally biased region" description="Basic and acidic residues" evidence="4">
    <location>
        <begin position="12"/>
        <end position="24"/>
    </location>
</feature>
<dbReference type="Gene3D" id="1.10.10.10">
    <property type="entry name" value="Winged helix-like DNA-binding domain superfamily/Winged helix DNA-binding domain"/>
    <property type="match status" value="1"/>
</dbReference>
<dbReference type="InterPro" id="IPR000835">
    <property type="entry name" value="HTH_MarR-typ"/>
</dbReference>
<evidence type="ECO:0000259" key="5">
    <source>
        <dbReference type="PROSITE" id="PS50995"/>
    </source>
</evidence>
<dbReference type="InterPro" id="IPR036388">
    <property type="entry name" value="WH-like_DNA-bd_sf"/>
</dbReference>
<comment type="caution">
    <text evidence="6">The sequence shown here is derived from an EMBL/GenBank/DDBJ whole genome shotgun (WGS) entry which is preliminary data.</text>
</comment>
<dbReference type="SUPFAM" id="SSF46785">
    <property type="entry name" value="Winged helix' DNA-binding domain"/>
    <property type="match status" value="1"/>
</dbReference>
<feature type="region of interest" description="Disordered" evidence="4">
    <location>
        <begin position="1"/>
        <end position="24"/>
    </location>
</feature>
<organism evidence="6 7">
    <name type="scientific">Embleya hyalina</name>
    <dbReference type="NCBI Taxonomy" id="516124"/>
    <lineage>
        <taxon>Bacteria</taxon>
        <taxon>Bacillati</taxon>
        <taxon>Actinomycetota</taxon>
        <taxon>Actinomycetes</taxon>
        <taxon>Kitasatosporales</taxon>
        <taxon>Streptomycetaceae</taxon>
        <taxon>Embleya</taxon>
    </lineage>
</organism>
<protein>
    <submittedName>
        <fullName evidence="6">MarR family transcriptional regulator</fullName>
    </submittedName>
</protein>
<dbReference type="InterPro" id="IPR052526">
    <property type="entry name" value="HTH-type_Bedaq_tolerance"/>
</dbReference>
<accession>A0A401YV70</accession>
<dbReference type="PANTHER" id="PTHR39515">
    <property type="entry name" value="CONSERVED PROTEIN"/>
    <property type="match status" value="1"/>
</dbReference>
<dbReference type="Proteomes" id="UP000286931">
    <property type="component" value="Unassembled WGS sequence"/>
</dbReference>
<dbReference type="PROSITE" id="PS50995">
    <property type="entry name" value="HTH_MARR_2"/>
    <property type="match status" value="1"/>
</dbReference>
<dbReference type="GO" id="GO:0003677">
    <property type="term" value="F:DNA binding"/>
    <property type="evidence" value="ECO:0007669"/>
    <property type="project" value="UniProtKB-KW"/>
</dbReference>
<keyword evidence="2" id="KW-0238">DNA-binding</keyword>
<dbReference type="AlphaFoldDB" id="A0A401YV70"/>
<dbReference type="EMBL" id="BIFH01000028">
    <property type="protein sequence ID" value="GCD98490.1"/>
    <property type="molecule type" value="Genomic_DNA"/>
</dbReference>
<dbReference type="SMART" id="SM00347">
    <property type="entry name" value="HTH_MARR"/>
    <property type="match status" value="1"/>
</dbReference>
<keyword evidence="3" id="KW-0804">Transcription</keyword>
<evidence type="ECO:0000256" key="2">
    <source>
        <dbReference type="ARBA" id="ARBA00023125"/>
    </source>
</evidence>
<keyword evidence="1" id="KW-0805">Transcription regulation</keyword>
<reference evidence="6 7" key="1">
    <citation type="submission" date="2018-12" db="EMBL/GenBank/DDBJ databases">
        <title>Draft genome sequence of Embleya hyalina NBRC 13850T.</title>
        <authorList>
            <person name="Komaki H."/>
            <person name="Hosoyama A."/>
            <person name="Kimura A."/>
            <person name="Ichikawa N."/>
            <person name="Tamura T."/>
        </authorList>
    </citation>
    <scope>NUCLEOTIDE SEQUENCE [LARGE SCALE GENOMIC DNA]</scope>
    <source>
        <strain evidence="6 7">NBRC 13850</strain>
    </source>
</reference>
<dbReference type="Gene3D" id="1.10.287.100">
    <property type="match status" value="1"/>
</dbReference>
<evidence type="ECO:0000256" key="4">
    <source>
        <dbReference type="SAM" id="MobiDB-lite"/>
    </source>
</evidence>
<dbReference type="PROSITE" id="PS01117">
    <property type="entry name" value="HTH_MARR_1"/>
    <property type="match status" value="1"/>
</dbReference>
<dbReference type="Pfam" id="PF01047">
    <property type="entry name" value="MarR"/>
    <property type="match status" value="1"/>
</dbReference>
<dbReference type="InterPro" id="IPR023187">
    <property type="entry name" value="Tscrpt_reg_MarR-type_CS"/>
</dbReference>
<dbReference type="OrthoDB" id="3628964at2"/>
<sequence>MPPSTAAGQVDGRPDGRAESGDVAEIRRGITAVAGRMRASRSADALSSNKVVVLGRLLRHGPCTPGELAAAEHQQPQSLTRVFAELARDGLLTRARDARDGRQSVLTLTPAGRAALVRDAAERDAWLAGAMESLTETERQVLRLAADLMRRMAGDGASDAEVPPENDK</sequence>
<dbReference type="InterPro" id="IPR036390">
    <property type="entry name" value="WH_DNA-bd_sf"/>
</dbReference>
<keyword evidence="7" id="KW-1185">Reference proteome</keyword>
<gene>
    <name evidence="6" type="ORF">EHYA_06197</name>
</gene>
<feature type="domain" description="HTH marR-type" evidence="5">
    <location>
        <begin position="23"/>
        <end position="151"/>
    </location>
</feature>
<name>A0A401YV70_9ACTN</name>
<dbReference type="PANTHER" id="PTHR39515:SF2">
    <property type="entry name" value="HTH-TYPE TRANSCRIPTIONAL REGULATOR RV0880"/>
    <property type="match status" value="1"/>
</dbReference>
<evidence type="ECO:0000313" key="7">
    <source>
        <dbReference type="Proteomes" id="UP000286931"/>
    </source>
</evidence>